<protein>
    <submittedName>
        <fullName evidence="2">DUF1772 domain-containing protein</fullName>
    </submittedName>
</protein>
<name>A0ABY8C5C7_9MICO</name>
<feature type="transmembrane region" description="Helical" evidence="1">
    <location>
        <begin position="58"/>
        <end position="80"/>
    </location>
</feature>
<organism evidence="2 3">
    <name type="scientific">Microbacterium horticulturae</name>
    <dbReference type="NCBI Taxonomy" id="3028316"/>
    <lineage>
        <taxon>Bacteria</taxon>
        <taxon>Bacillati</taxon>
        <taxon>Actinomycetota</taxon>
        <taxon>Actinomycetes</taxon>
        <taxon>Micrococcales</taxon>
        <taxon>Microbacteriaceae</taxon>
        <taxon>Microbacterium</taxon>
    </lineage>
</organism>
<evidence type="ECO:0000256" key="1">
    <source>
        <dbReference type="SAM" id="Phobius"/>
    </source>
</evidence>
<gene>
    <name evidence="2" type="ORF">PU630_06900</name>
</gene>
<keyword evidence="1" id="KW-1133">Transmembrane helix</keyword>
<evidence type="ECO:0000313" key="2">
    <source>
        <dbReference type="EMBL" id="WEG10276.1"/>
    </source>
</evidence>
<keyword evidence="3" id="KW-1185">Reference proteome</keyword>
<sequence length="158" mass="16499">MSAPIWFTILVWVTAALTMVNAGIYLAFSTFVLPALRTLPAGDAVRAMQRINEKAPRSAFMVPFIGSALGAAAVIVAAFVIRAEGFWWLIGGAVAALVAFFLTAAVNVPLNNTLAAATDANAKAGWARFDRPWAASNHLRAAISIVSSALLSIGAVSV</sequence>
<keyword evidence="1" id="KW-0812">Transmembrane</keyword>
<evidence type="ECO:0000313" key="3">
    <source>
        <dbReference type="Proteomes" id="UP001214553"/>
    </source>
</evidence>
<keyword evidence="1" id="KW-0472">Membrane</keyword>
<reference evidence="2 3" key="1">
    <citation type="submission" date="2023-03" db="EMBL/GenBank/DDBJ databases">
        <title>Genome sequence of Microbacterium sp. KACC 23027.</title>
        <authorList>
            <person name="Kim S."/>
            <person name="Heo J."/>
            <person name="Kwon S.-W."/>
        </authorList>
    </citation>
    <scope>NUCLEOTIDE SEQUENCE [LARGE SCALE GENOMIC DNA]</scope>
    <source>
        <strain evidence="2 3">KACC 23027</strain>
    </source>
</reference>
<dbReference type="EMBL" id="CP119108">
    <property type="protein sequence ID" value="WEG10276.1"/>
    <property type="molecule type" value="Genomic_DNA"/>
</dbReference>
<dbReference type="Pfam" id="PF08592">
    <property type="entry name" value="Anthrone_oxy"/>
    <property type="match status" value="1"/>
</dbReference>
<dbReference type="Proteomes" id="UP001214553">
    <property type="component" value="Chromosome"/>
</dbReference>
<proteinExistence type="predicted"/>
<feature type="transmembrane region" description="Helical" evidence="1">
    <location>
        <begin position="86"/>
        <end position="106"/>
    </location>
</feature>
<accession>A0ABY8C5C7</accession>
<feature type="transmembrane region" description="Helical" evidence="1">
    <location>
        <begin position="6"/>
        <end position="28"/>
    </location>
</feature>
<dbReference type="RefSeq" id="WP_275279625.1">
    <property type="nucleotide sequence ID" value="NZ_CP119108.1"/>
</dbReference>
<dbReference type="InterPro" id="IPR013901">
    <property type="entry name" value="Anthrone_oxy"/>
</dbReference>